<name>A0A2G5CUM4_AQUCA</name>
<dbReference type="InParanoid" id="A0A2G5CUM4"/>
<evidence type="ECO:0000313" key="2">
    <source>
        <dbReference type="EMBL" id="PIA34982.1"/>
    </source>
</evidence>
<dbReference type="Proteomes" id="UP000230069">
    <property type="component" value="Unassembled WGS sequence"/>
</dbReference>
<dbReference type="PANTHER" id="PTHR35110:SF1">
    <property type="entry name" value="EXPRESSED PROTEIN"/>
    <property type="match status" value="1"/>
</dbReference>
<evidence type="ECO:0000313" key="3">
    <source>
        <dbReference type="Proteomes" id="UP000230069"/>
    </source>
</evidence>
<proteinExistence type="predicted"/>
<dbReference type="OrthoDB" id="761792at2759"/>
<sequence length="147" mass="16500">MMMFLRGGGGGGGGVGRMMMMMVRHFSKKRAENVRKINPKVTPQEASSIAQNIYQVINQNGPLTVSSTWNHLKDAGVSGLNSKTHMKLMLKWMRGRKMLKLFCNQVGSNKKFLHSTLPEEPHGQSSNTLEVKLETEKPSMKRKKLSQ</sequence>
<reference evidence="2 3" key="1">
    <citation type="submission" date="2017-09" db="EMBL/GenBank/DDBJ databases">
        <title>WGS assembly of Aquilegia coerulea Goldsmith.</title>
        <authorList>
            <person name="Hodges S."/>
            <person name="Kramer E."/>
            <person name="Nordborg M."/>
            <person name="Tomkins J."/>
            <person name="Borevitz J."/>
            <person name="Derieg N."/>
            <person name="Yan J."/>
            <person name="Mihaltcheva S."/>
            <person name="Hayes R.D."/>
            <person name="Rokhsar D."/>
        </authorList>
    </citation>
    <scope>NUCLEOTIDE SEQUENCE [LARGE SCALE GENOMIC DNA]</scope>
    <source>
        <strain evidence="3">cv. Goldsmith</strain>
    </source>
</reference>
<evidence type="ECO:0000256" key="1">
    <source>
        <dbReference type="SAM" id="MobiDB-lite"/>
    </source>
</evidence>
<gene>
    <name evidence="2" type="ORF">AQUCO_03700321v1</name>
</gene>
<evidence type="ECO:0008006" key="4">
    <source>
        <dbReference type="Google" id="ProtNLM"/>
    </source>
</evidence>
<protein>
    <recommendedName>
        <fullName evidence="4">Tumor necrosis factor receptor superfamily member 21</fullName>
    </recommendedName>
</protein>
<dbReference type="EMBL" id="KZ305054">
    <property type="protein sequence ID" value="PIA34982.1"/>
    <property type="molecule type" value="Genomic_DNA"/>
</dbReference>
<dbReference type="AlphaFoldDB" id="A0A2G5CUM4"/>
<accession>A0A2G5CUM4</accession>
<dbReference type="STRING" id="218851.A0A2G5CUM4"/>
<keyword evidence="3" id="KW-1185">Reference proteome</keyword>
<feature type="region of interest" description="Disordered" evidence="1">
    <location>
        <begin position="115"/>
        <end position="147"/>
    </location>
</feature>
<dbReference type="PANTHER" id="PTHR35110">
    <property type="entry name" value="EXPRESSED PROTEIN"/>
    <property type="match status" value="1"/>
</dbReference>
<dbReference type="FunCoup" id="A0A2G5CUM4">
    <property type="interactions" value="1173"/>
</dbReference>
<organism evidence="2 3">
    <name type="scientific">Aquilegia coerulea</name>
    <name type="common">Rocky mountain columbine</name>
    <dbReference type="NCBI Taxonomy" id="218851"/>
    <lineage>
        <taxon>Eukaryota</taxon>
        <taxon>Viridiplantae</taxon>
        <taxon>Streptophyta</taxon>
        <taxon>Embryophyta</taxon>
        <taxon>Tracheophyta</taxon>
        <taxon>Spermatophyta</taxon>
        <taxon>Magnoliopsida</taxon>
        <taxon>Ranunculales</taxon>
        <taxon>Ranunculaceae</taxon>
        <taxon>Thalictroideae</taxon>
        <taxon>Aquilegia</taxon>
    </lineage>
</organism>